<evidence type="ECO:0000313" key="10">
    <source>
        <dbReference type="Proteomes" id="UP000193642"/>
    </source>
</evidence>
<name>A0A1Y2BV94_9FUNG</name>
<keyword evidence="3" id="KW-0677">Repeat</keyword>
<dbReference type="Pfam" id="PF13894">
    <property type="entry name" value="zf-C2H2_4"/>
    <property type="match status" value="1"/>
</dbReference>
<dbReference type="GO" id="GO:0000981">
    <property type="term" value="F:DNA-binding transcription factor activity, RNA polymerase II-specific"/>
    <property type="evidence" value="ECO:0007669"/>
    <property type="project" value="InterPro"/>
</dbReference>
<evidence type="ECO:0000256" key="4">
    <source>
        <dbReference type="ARBA" id="ARBA00022771"/>
    </source>
</evidence>
<feature type="non-terminal residue" evidence="9">
    <location>
        <position position="1"/>
    </location>
</feature>
<dbReference type="PANTHER" id="PTHR40626:SF31">
    <property type="entry name" value="TRANSCRIPTIONAL ACTIVATOR_REPRESSOR MOT3"/>
    <property type="match status" value="1"/>
</dbReference>
<reference evidence="9 10" key="1">
    <citation type="submission" date="2016-07" db="EMBL/GenBank/DDBJ databases">
        <title>Pervasive Adenine N6-methylation of Active Genes in Fungi.</title>
        <authorList>
            <consortium name="DOE Joint Genome Institute"/>
            <person name="Mondo S.J."/>
            <person name="Dannebaum R.O."/>
            <person name="Kuo R.C."/>
            <person name="Labutti K."/>
            <person name="Haridas S."/>
            <person name="Kuo A."/>
            <person name="Salamov A."/>
            <person name="Ahrendt S.R."/>
            <person name="Lipzen A."/>
            <person name="Sullivan W."/>
            <person name="Andreopoulos W.B."/>
            <person name="Clum A."/>
            <person name="Lindquist E."/>
            <person name="Daum C."/>
            <person name="Ramamoorthy G.K."/>
            <person name="Gryganskyi A."/>
            <person name="Culley D."/>
            <person name="Magnuson J.K."/>
            <person name="James T.Y."/>
            <person name="O'Malley M.A."/>
            <person name="Stajich J.E."/>
            <person name="Spatafora J.W."/>
            <person name="Visel A."/>
            <person name="Grigoriev I.V."/>
        </authorList>
    </citation>
    <scope>NUCLEOTIDE SEQUENCE [LARGE SCALE GENOMIC DNA]</scope>
    <source>
        <strain evidence="9 10">JEL800</strain>
    </source>
</reference>
<dbReference type="Gene3D" id="3.30.160.60">
    <property type="entry name" value="Classic Zinc Finger"/>
    <property type="match status" value="2"/>
</dbReference>
<dbReference type="GO" id="GO:0008270">
    <property type="term" value="F:zinc ion binding"/>
    <property type="evidence" value="ECO:0007669"/>
    <property type="project" value="UniProtKB-KW"/>
</dbReference>
<dbReference type="InterPro" id="IPR036236">
    <property type="entry name" value="Znf_C2H2_sf"/>
</dbReference>
<dbReference type="Pfam" id="PF00096">
    <property type="entry name" value="zf-C2H2"/>
    <property type="match status" value="1"/>
</dbReference>
<evidence type="ECO:0000256" key="3">
    <source>
        <dbReference type="ARBA" id="ARBA00022737"/>
    </source>
</evidence>
<feature type="domain" description="C2H2-type" evidence="8">
    <location>
        <begin position="6"/>
        <end position="33"/>
    </location>
</feature>
<dbReference type="GO" id="GO:0000978">
    <property type="term" value="F:RNA polymerase II cis-regulatory region sequence-specific DNA binding"/>
    <property type="evidence" value="ECO:0007669"/>
    <property type="project" value="InterPro"/>
</dbReference>
<evidence type="ECO:0000256" key="7">
    <source>
        <dbReference type="PROSITE-ProRule" id="PRU00042"/>
    </source>
</evidence>
<proteinExistence type="predicted"/>
<evidence type="ECO:0000256" key="2">
    <source>
        <dbReference type="ARBA" id="ARBA00022723"/>
    </source>
</evidence>
<evidence type="ECO:0000256" key="5">
    <source>
        <dbReference type="ARBA" id="ARBA00022833"/>
    </source>
</evidence>
<dbReference type="AlphaFoldDB" id="A0A1Y2BV94"/>
<protein>
    <recommendedName>
        <fullName evidence="8">C2H2-type domain-containing protein</fullName>
    </recommendedName>
</protein>
<evidence type="ECO:0000313" key="9">
    <source>
        <dbReference type="EMBL" id="ORY38692.1"/>
    </source>
</evidence>
<dbReference type="Proteomes" id="UP000193642">
    <property type="component" value="Unassembled WGS sequence"/>
</dbReference>
<dbReference type="FunFam" id="3.30.160.60:FF:000145">
    <property type="entry name" value="Zinc finger protein 574"/>
    <property type="match status" value="1"/>
</dbReference>
<evidence type="ECO:0000256" key="1">
    <source>
        <dbReference type="ARBA" id="ARBA00004123"/>
    </source>
</evidence>
<feature type="domain" description="C2H2-type" evidence="8">
    <location>
        <begin position="34"/>
        <end position="62"/>
    </location>
</feature>
<sequence>SRSRPFPCPTCPKRFLRKQDLARHEATHTRDKKFVCSGCGTGFARQDALGRHTKSCMFNKIPR</sequence>
<keyword evidence="4 7" id="KW-0863">Zinc-finger</keyword>
<comment type="subcellular location">
    <subcellularLocation>
        <location evidence="1">Nucleus</location>
    </subcellularLocation>
</comment>
<dbReference type="SUPFAM" id="SSF57667">
    <property type="entry name" value="beta-beta-alpha zinc fingers"/>
    <property type="match status" value="1"/>
</dbReference>
<organism evidence="9 10">
    <name type="scientific">Rhizoclosmatium globosum</name>
    <dbReference type="NCBI Taxonomy" id="329046"/>
    <lineage>
        <taxon>Eukaryota</taxon>
        <taxon>Fungi</taxon>
        <taxon>Fungi incertae sedis</taxon>
        <taxon>Chytridiomycota</taxon>
        <taxon>Chytridiomycota incertae sedis</taxon>
        <taxon>Chytridiomycetes</taxon>
        <taxon>Chytridiales</taxon>
        <taxon>Chytriomycetaceae</taxon>
        <taxon>Rhizoclosmatium</taxon>
    </lineage>
</organism>
<dbReference type="EMBL" id="MCGO01000043">
    <property type="protein sequence ID" value="ORY38692.1"/>
    <property type="molecule type" value="Genomic_DNA"/>
</dbReference>
<dbReference type="SMART" id="SM00355">
    <property type="entry name" value="ZnF_C2H2"/>
    <property type="match status" value="2"/>
</dbReference>
<dbReference type="OrthoDB" id="8922241at2759"/>
<comment type="caution">
    <text evidence="9">The sequence shown here is derived from an EMBL/GenBank/DDBJ whole genome shotgun (WGS) entry which is preliminary data.</text>
</comment>
<dbReference type="PROSITE" id="PS50157">
    <property type="entry name" value="ZINC_FINGER_C2H2_2"/>
    <property type="match status" value="2"/>
</dbReference>
<gene>
    <name evidence="9" type="ORF">BCR33DRAFT_662789</name>
</gene>
<keyword evidence="5" id="KW-0862">Zinc</keyword>
<dbReference type="InterPro" id="IPR051059">
    <property type="entry name" value="VerF-like"/>
</dbReference>
<dbReference type="STRING" id="329046.A0A1Y2BV94"/>
<dbReference type="GO" id="GO:0000785">
    <property type="term" value="C:chromatin"/>
    <property type="evidence" value="ECO:0007669"/>
    <property type="project" value="TreeGrafter"/>
</dbReference>
<keyword evidence="10" id="KW-1185">Reference proteome</keyword>
<accession>A0A1Y2BV94</accession>
<dbReference type="PROSITE" id="PS00028">
    <property type="entry name" value="ZINC_FINGER_C2H2_1"/>
    <property type="match status" value="1"/>
</dbReference>
<dbReference type="PANTHER" id="PTHR40626">
    <property type="entry name" value="MIP31509P"/>
    <property type="match status" value="1"/>
</dbReference>
<evidence type="ECO:0000256" key="6">
    <source>
        <dbReference type="ARBA" id="ARBA00023242"/>
    </source>
</evidence>
<dbReference type="InterPro" id="IPR013087">
    <property type="entry name" value="Znf_C2H2_type"/>
</dbReference>
<keyword evidence="6" id="KW-0539">Nucleus</keyword>
<dbReference type="GO" id="GO:0005634">
    <property type="term" value="C:nucleus"/>
    <property type="evidence" value="ECO:0007669"/>
    <property type="project" value="UniProtKB-SubCell"/>
</dbReference>
<evidence type="ECO:0000259" key="8">
    <source>
        <dbReference type="PROSITE" id="PS50157"/>
    </source>
</evidence>
<keyword evidence="2" id="KW-0479">Metal-binding</keyword>